<feature type="transmembrane region" description="Helical" evidence="6">
    <location>
        <begin position="357"/>
        <end position="375"/>
    </location>
</feature>
<dbReference type="GO" id="GO:0140359">
    <property type="term" value="F:ABC-type transporter activity"/>
    <property type="evidence" value="ECO:0007669"/>
    <property type="project" value="InterPro"/>
</dbReference>
<keyword evidence="2" id="KW-1003">Cell membrane</keyword>
<evidence type="ECO:0000313" key="9">
    <source>
        <dbReference type="Proteomes" id="UP001056756"/>
    </source>
</evidence>
<dbReference type="GO" id="GO:0005886">
    <property type="term" value="C:plasma membrane"/>
    <property type="evidence" value="ECO:0007669"/>
    <property type="project" value="UniProtKB-SubCell"/>
</dbReference>
<feature type="transmembrane region" description="Helical" evidence="6">
    <location>
        <begin position="387"/>
        <end position="409"/>
    </location>
</feature>
<dbReference type="Proteomes" id="UP001056756">
    <property type="component" value="Chromosome"/>
</dbReference>
<dbReference type="KEGG" id="plig:NAG76_11885"/>
<keyword evidence="3 6" id="KW-0812">Transmembrane</keyword>
<dbReference type="Pfam" id="PF12698">
    <property type="entry name" value="ABC2_membrane_3"/>
    <property type="match status" value="1"/>
</dbReference>
<evidence type="ECO:0000256" key="5">
    <source>
        <dbReference type="ARBA" id="ARBA00023136"/>
    </source>
</evidence>
<evidence type="ECO:0000256" key="3">
    <source>
        <dbReference type="ARBA" id="ARBA00022692"/>
    </source>
</evidence>
<keyword evidence="5 6" id="KW-0472">Membrane</keyword>
<sequence>MNNFMTVVRFTLFNKLKGKPFLISTIVFLLIISAVVHIPFIIDQFDSEDKVKTIGYSQSTNNELAATTGKQLQEYFTASGNSSFEFKGFASTGDATKDEEQLKKALNDGELYSYIVFGEVTDSGFPEIIVKSEKLMEFSIASQIETGLQVIRQQTILSQSGLTDDQWKQLQAPIVIDSVQIGAGTSGEAEGKNASEQGVNMVVINFIIIFLFMAVMISGQMIAAEVTAEKSSRVMEVLITSVSPLTSMFGKITGMFLLVLSQLALYIGVGLINLNLPHNKNVLAGFDIDLSLVDPMLIVFAVLYFLTGFFLFATLYAALGSIVSRTEDLGQAVMPMTFISLAGFYIAIFSISTPDSLLVKICSFIPLFSPFVMILRIGLTDTPIWEVLLSLGILVVTIYLTVLLSAKIYRTGVLMYGKRPSWKELRKAMKAYKI</sequence>
<comment type="subcellular location">
    <subcellularLocation>
        <location evidence="1">Cell membrane</location>
        <topology evidence="1">Multi-pass membrane protein</topology>
    </subcellularLocation>
</comment>
<feature type="transmembrane region" description="Helical" evidence="6">
    <location>
        <begin position="202"/>
        <end position="223"/>
    </location>
</feature>
<dbReference type="PANTHER" id="PTHR30294">
    <property type="entry name" value="MEMBRANE COMPONENT OF ABC TRANSPORTER YHHJ-RELATED"/>
    <property type="match status" value="1"/>
</dbReference>
<dbReference type="AlphaFoldDB" id="A0A9J6Z9C7"/>
<feature type="domain" description="ABC-2 type transporter transmembrane" evidence="7">
    <location>
        <begin position="20"/>
        <end position="406"/>
    </location>
</feature>
<evidence type="ECO:0000256" key="6">
    <source>
        <dbReference type="SAM" id="Phobius"/>
    </source>
</evidence>
<evidence type="ECO:0000256" key="2">
    <source>
        <dbReference type="ARBA" id="ARBA00022475"/>
    </source>
</evidence>
<accession>A0A9J6Z9C7</accession>
<evidence type="ECO:0000259" key="7">
    <source>
        <dbReference type="Pfam" id="PF12698"/>
    </source>
</evidence>
<organism evidence="8 9">
    <name type="scientific">Candidatus Pristimantibacillus lignocellulolyticus</name>
    <dbReference type="NCBI Taxonomy" id="2994561"/>
    <lineage>
        <taxon>Bacteria</taxon>
        <taxon>Bacillati</taxon>
        <taxon>Bacillota</taxon>
        <taxon>Bacilli</taxon>
        <taxon>Bacillales</taxon>
        <taxon>Paenibacillaceae</taxon>
        <taxon>Candidatus Pristimantibacillus</taxon>
    </lineage>
</organism>
<evidence type="ECO:0000256" key="4">
    <source>
        <dbReference type="ARBA" id="ARBA00022989"/>
    </source>
</evidence>
<feature type="transmembrane region" description="Helical" evidence="6">
    <location>
        <begin position="332"/>
        <end position="351"/>
    </location>
</feature>
<dbReference type="PANTHER" id="PTHR30294:SF29">
    <property type="entry name" value="MULTIDRUG ABC TRANSPORTER PERMEASE YBHS-RELATED"/>
    <property type="match status" value="1"/>
</dbReference>
<feature type="transmembrane region" description="Helical" evidence="6">
    <location>
        <begin position="296"/>
        <end position="320"/>
    </location>
</feature>
<reference evidence="8" key="1">
    <citation type="submission" date="2022-05" db="EMBL/GenBank/DDBJ databases">
        <title>Novel bacterial taxa in a minimal lignocellulolytic consortium and its capacity to transform plastics disclosed by genome-resolved metagenomics.</title>
        <authorList>
            <person name="Rodriguez C.A.D."/>
            <person name="Diaz-Garcia L."/>
            <person name="Herrera K."/>
            <person name="Tarazona N.A."/>
            <person name="Sproer C."/>
            <person name="Overmann J."/>
            <person name="Jimenez D.J."/>
        </authorList>
    </citation>
    <scope>NUCLEOTIDE SEQUENCE</scope>
    <source>
        <strain evidence="8">MAG5</strain>
    </source>
</reference>
<evidence type="ECO:0000256" key="1">
    <source>
        <dbReference type="ARBA" id="ARBA00004651"/>
    </source>
</evidence>
<feature type="transmembrane region" description="Helical" evidence="6">
    <location>
        <begin position="21"/>
        <end position="42"/>
    </location>
</feature>
<proteinExistence type="predicted"/>
<dbReference type="InterPro" id="IPR013525">
    <property type="entry name" value="ABC2_TM"/>
</dbReference>
<dbReference type="InterPro" id="IPR051449">
    <property type="entry name" value="ABC-2_transporter_component"/>
</dbReference>
<keyword evidence="4 6" id="KW-1133">Transmembrane helix</keyword>
<gene>
    <name evidence="8" type="ORF">NAG76_11885</name>
</gene>
<name>A0A9J6Z9C7_9BACL</name>
<feature type="transmembrane region" description="Helical" evidence="6">
    <location>
        <begin position="255"/>
        <end position="276"/>
    </location>
</feature>
<protein>
    <submittedName>
        <fullName evidence="8">ABC transporter permease</fullName>
    </submittedName>
</protein>
<dbReference type="EMBL" id="CP097899">
    <property type="protein sequence ID" value="URN92599.1"/>
    <property type="molecule type" value="Genomic_DNA"/>
</dbReference>
<evidence type="ECO:0000313" key="8">
    <source>
        <dbReference type="EMBL" id="URN92599.1"/>
    </source>
</evidence>